<dbReference type="EMBL" id="KL584725">
    <property type="protein sequence ID" value="KEQ68860.1"/>
    <property type="molecule type" value="Genomic_DNA"/>
</dbReference>
<feature type="compositionally biased region" description="Basic and acidic residues" evidence="1">
    <location>
        <begin position="345"/>
        <end position="354"/>
    </location>
</feature>
<gene>
    <name evidence="2" type="ORF">M436DRAFT_86021</name>
</gene>
<name>A0A074W6V3_9PEZI</name>
<accession>A0A074W6V3</accession>
<evidence type="ECO:0000313" key="2">
    <source>
        <dbReference type="EMBL" id="KEQ68860.1"/>
    </source>
</evidence>
<dbReference type="HOGENOM" id="CLU_782990_0_0_1"/>
<dbReference type="Proteomes" id="UP000027730">
    <property type="component" value="Unassembled WGS sequence"/>
</dbReference>
<proteinExistence type="predicted"/>
<protein>
    <submittedName>
        <fullName evidence="2">Uncharacterized protein</fullName>
    </submittedName>
</protein>
<evidence type="ECO:0000313" key="3">
    <source>
        <dbReference type="Proteomes" id="UP000027730"/>
    </source>
</evidence>
<organism evidence="2 3">
    <name type="scientific">Aureobasidium namibiae CBS 147.97</name>
    <dbReference type="NCBI Taxonomy" id="1043004"/>
    <lineage>
        <taxon>Eukaryota</taxon>
        <taxon>Fungi</taxon>
        <taxon>Dikarya</taxon>
        <taxon>Ascomycota</taxon>
        <taxon>Pezizomycotina</taxon>
        <taxon>Dothideomycetes</taxon>
        <taxon>Dothideomycetidae</taxon>
        <taxon>Dothideales</taxon>
        <taxon>Saccotheciaceae</taxon>
        <taxon>Aureobasidium</taxon>
    </lineage>
</organism>
<feature type="region of interest" description="Disordered" evidence="1">
    <location>
        <begin position="275"/>
        <end position="354"/>
    </location>
</feature>
<dbReference type="GeneID" id="25417628"/>
<dbReference type="RefSeq" id="XP_013423083.1">
    <property type="nucleotide sequence ID" value="XM_013567629.1"/>
</dbReference>
<dbReference type="AlphaFoldDB" id="A0A074W6V3"/>
<sequence>MSSKYFVKCQLRIRLGEDLERLTLEPRIPTLNGLPEPLPATILSHALSRRRDGFLTSIMTTAKMNTKTTSARPCPNFLLVNKKFHRVGKQVWLTTDFCHIYVNSWTPLHRGLISSARDFPFLVMTIDIRRGERSLGEKLIPSAFGAKLRESLQEMKSLEVLLIRVWHGLGSLGPVSEIIMNNFTGVKVGQAVNIASIVNTSHCIDGDRGCPGLLSESYMENFVSHFLHLPLKDIPKPTTAYLDDTEPLLKIPIWRGYSAALETVDSVWLPAVKEPGEEQDEVAIKNKDEKEENEEGAEKDETMAESFRDSMMNIPWVKAAARAAKRQQKAGKKKQKKEKKNKKISVGEKEAEGS</sequence>
<keyword evidence="3" id="KW-1185">Reference proteome</keyword>
<feature type="compositionally biased region" description="Basic and acidic residues" evidence="1">
    <location>
        <begin position="299"/>
        <end position="308"/>
    </location>
</feature>
<reference evidence="2 3" key="1">
    <citation type="journal article" date="2014" name="BMC Genomics">
        <title>Genome sequencing of four Aureobasidium pullulans varieties: biotechnological potential, stress tolerance, and description of new species.</title>
        <authorList>
            <person name="Gostin Ar C."/>
            <person name="Ohm R.A."/>
            <person name="Kogej T."/>
            <person name="Sonjak S."/>
            <person name="Turk M."/>
            <person name="Zajc J."/>
            <person name="Zalar P."/>
            <person name="Grube M."/>
            <person name="Sun H."/>
            <person name="Han J."/>
            <person name="Sharma A."/>
            <person name="Chiniquy J."/>
            <person name="Ngan C.Y."/>
            <person name="Lipzen A."/>
            <person name="Barry K."/>
            <person name="Grigoriev I.V."/>
            <person name="Gunde-Cimerman N."/>
        </authorList>
    </citation>
    <scope>NUCLEOTIDE SEQUENCE [LARGE SCALE GENOMIC DNA]</scope>
    <source>
        <strain evidence="2 3">CBS 147.97</strain>
    </source>
</reference>
<dbReference type="OrthoDB" id="3863008at2759"/>
<evidence type="ECO:0000256" key="1">
    <source>
        <dbReference type="SAM" id="MobiDB-lite"/>
    </source>
</evidence>
<feature type="compositionally biased region" description="Basic residues" evidence="1">
    <location>
        <begin position="323"/>
        <end position="343"/>
    </location>
</feature>